<evidence type="ECO:0000256" key="2">
    <source>
        <dbReference type="SAM" id="MobiDB-lite"/>
    </source>
</evidence>
<dbReference type="OrthoDB" id="6160959at2759"/>
<reference evidence="4" key="1">
    <citation type="submission" date="2021-03" db="EMBL/GenBank/DDBJ databases">
        <authorList>
            <person name="Bekaert M."/>
        </authorList>
    </citation>
    <scope>NUCLEOTIDE SEQUENCE</scope>
</reference>
<feature type="domain" description="Mitochondria-eating protein C-terminal" evidence="3">
    <location>
        <begin position="230"/>
        <end position="424"/>
    </location>
</feature>
<dbReference type="InterPro" id="IPR031981">
    <property type="entry name" value="MIEAP_C"/>
</dbReference>
<comment type="caution">
    <text evidence="4">The sequence shown here is derived from an EMBL/GenBank/DDBJ whole genome shotgun (WGS) entry which is preliminary data.</text>
</comment>
<keyword evidence="1" id="KW-0175">Coiled coil</keyword>
<feature type="compositionally biased region" description="Polar residues" evidence="2">
    <location>
        <begin position="1"/>
        <end position="11"/>
    </location>
</feature>
<dbReference type="Proteomes" id="UP000683360">
    <property type="component" value="Unassembled WGS sequence"/>
</dbReference>
<feature type="coiled-coil region" evidence="1">
    <location>
        <begin position="130"/>
        <end position="199"/>
    </location>
</feature>
<feature type="compositionally biased region" description="Basic and acidic residues" evidence="2">
    <location>
        <begin position="463"/>
        <end position="491"/>
    </location>
</feature>
<feature type="compositionally biased region" description="Basic and acidic residues" evidence="2">
    <location>
        <begin position="436"/>
        <end position="455"/>
    </location>
</feature>
<feature type="compositionally biased region" description="Polar residues" evidence="2">
    <location>
        <begin position="558"/>
        <end position="581"/>
    </location>
</feature>
<evidence type="ECO:0000313" key="4">
    <source>
        <dbReference type="EMBL" id="CAG2209528.1"/>
    </source>
</evidence>
<feature type="region of interest" description="Disordered" evidence="2">
    <location>
        <begin position="1"/>
        <end position="56"/>
    </location>
</feature>
<dbReference type="Pfam" id="PF16026">
    <property type="entry name" value="MIEAP"/>
    <property type="match status" value="1"/>
</dbReference>
<proteinExistence type="predicted"/>
<feature type="region of interest" description="Disordered" evidence="2">
    <location>
        <begin position="549"/>
        <end position="581"/>
    </location>
</feature>
<evidence type="ECO:0000256" key="1">
    <source>
        <dbReference type="SAM" id="Coils"/>
    </source>
</evidence>
<feature type="compositionally biased region" description="Polar residues" evidence="2">
    <location>
        <begin position="601"/>
        <end position="625"/>
    </location>
</feature>
<evidence type="ECO:0000313" key="5">
    <source>
        <dbReference type="Proteomes" id="UP000683360"/>
    </source>
</evidence>
<feature type="region of interest" description="Disordered" evidence="2">
    <location>
        <begin position="599"/>
        <end position="625"/>
    </location>
</feature>
<organism evidence="4 5">
    <name type="scientific">Mytilus edulis</name>
    <name type="common">Blue mussel</name>
    <dbReference type="NCBI Taxonomy" id="6550"/>
    <lineage>
        <taxon>Eukaryota</taxon>
        <taxon>Metazoa</taxon>
        <taxon>Spiralia</taxon>
        <taxon>Lophotrochozoa</taxon>
        <taxon>Mollusca</taxon>
        <taxon>Bivalvia</taxon>
        <taxon>Autobranchia</taxon>
        <taxon>Pteriomorphia</taxon>
        <taxon>Mytilida</taxon>
        <taxon>Mytiloidea</taxon>
        <taxon>Mytilidae</taxon>
        <taxon>Mytilinae</taxon>
        <taxon>Mytilus</taxon>
    </lineage>
</organism>
<sequence length="655" mass="75221">MASKFTNTFTYGTGRKYGTVSGTPSYLNVDTESSPYGSRPTSPYGTGSTSPKPLDNLRQRITSTDRHDRYLTSNDYSNSTYTPTTLSKNKDVAQFVEIARKLQTIDLDAVQKSFESFQSRHEDGNSKEEVIKLKDEYGVLEETCKNFEKKCMQAVEDKSEYEEKFKRIKDELRIKEKEVEHLERVVADKDRELKHMAKDKESALSRLSKEMGDKLSQDNPAIADLSDPNRSTKIAEMYNSIYDNEWTDALETLQSKRLDEEHAVISLLEIMKTIYQFCSSVKKEHVEQLENHLLSPMSKREAWSEEKQSTQSSQKQIRSLLMECIKLGAKDMIPSLHKSYLSIRSKAAYAEQIPEYVQKVMELCWLMNMCNPPLVFGDVPRTGERLDKNYYKEYTKQGEIVSYVVWFPLLIQENGPVLTKGVAQPIPSETKLSRSSVKERSRKDVKDGWLNERPESTAYTSRYRQEDSEDKTRYGQWEGEEKSKRRSENKDDVVSRFFETNKTGGRIHMAASDGTTIGTKDNLYGNQFERTGTSAHQLDIVKNIPSSHFMKSLRDRSQTSGTSNDQYGSRNTNWSKSTSAGTSRISNYVTDIEAKNHLTHDTGNTHTVNTFSGSSHLPTSYQQDSPRIDNVEYKDYRGRLIYRKIPGGEWYYVEH</sequence>
<name>A0A8S3RS13_MYTED</name>
<accession>A0A8S3RS13</accession>
<dbReference type="EMBL" id="CAJPWZ010001194">
    <property type="protein sequence ID" value="CAG2209528.1"/>
    <property type="molecule type" value="Genomic_DNA"/>
</dbReference>
<feature type="region of interest" description="Disordered" evidence="2">
    <location>
        <begin position="428"/>
        <end position="491"/>
    </location>
</feature>
<gene>
    <name evidence="4" type="ORF">MEDL_23662</name>
</gene>
<protein>
    <recommendedName>
        <fullName evidence="3">Mitochondria-eating protein C-terminal domain-containing protein</fullName>
    </recommendedName>
</protein>
<evidence type="ECO:0000259" key="3">
    <source>
        <dbReference type="Pfam" id="PF16026"/>
    </source>
</evidence>
<dbReference type="AlphaFoldDB" id="A0A8S3RS13"/>
<feature type="compositionally biased region" description="Polar residues" evidence="2">
    <location>
        <begin position="20"/>
        <end position="51"/>
    </location>
</feature>
<keyword evidence="5" id="KW-1185">Reference proteome</keyword>